<dbReference type="AlphaFoldDB" id="A0ABC8RVW1"/>
<evidence type="ECO:0008006" key="3">
    <source>
        <dbReference type="Google" id="ProtNLM"/>
    </source>
</evidence>
<sequence>MSRPLFLQIVNEVEQHDPYFIQTTDVIGVLGLSSLQKIIVAYRILAYGTPTDSVDEYIRIRESTVIQSLRRFMKAVIAVFGDHYLRSPNNIDIVQLLQTGKQLGFLGMLGSIDCMY</sequence>
<name>A0ABC8RVW1_9AQUA</name>
<dbReference type="InterPro" id="IPR006912">
    <property type="entry name" value="Harbinger_derived_prot"/>
</dbReference>
<keyword evidence="2" id="KW-1185">Reference proteome</keyword>
<dbReference type="EMBL" id="CAUOFW020001837">
    <property type="protein sequence ID" value="CAK9149118.1"/>
    <property type="molecule type" value="Genomic_DNA"/>
</dbReference>
<organism evidence="1 2">
    <name type="scientific">Ilex paraguariensis</name>
    <name type="common">yerba mate</name>
    <dbReference type="NCBI Taxonomy" id="185542"/>
    <lineage>
        <taxon>Eukaryota</taxon>
        <taxon>Viridiplantae</taxon>
        <taxon>Streptophyta</taxon>
        <taxon>Embryophyta</taxon>
        <taxon>Tracheophyta</taxon>
        <taxon>Spermatophyta</taxon>
        <taxon>Magnoliopsida</taxon>
        <taxon>eudicotyledons</taxon>
        <taxon>Gunneridae</taxon>
        <taxon>Pentapetalae</taxon>
        <taxon>asterids</taxon>
        <taxon>campanulids</taxon>
        <taxon>Aquifoliales</taxon>
        <taxon>Aquifoliaceae</taxon>
        <taxon>Ilex</taxon>
    </lineage>
</organism>
<dbReference type="Pfam" id="PF04827">
    <property type="entry name" value="Plant_tran"/>
    <property type="match status" value="1"/>
</dbReference>
<dbReference type="PANTHER" id="PTHR47150:SF7">
    <property type="entry name" value="NUCLEASE"/>
    <property type="match status" value="1"/>
</dbReference>
<comment type="caution">
    <text evidence="1">The sequence shown here is derived from an EMBL/GenBank/DDBJ whole genome shotgun (WGS) entry which is preliminary data.</text>
</comment>
<gene>
    <name evidence="1" type="ORF">ILEXP_LOCUS17148</name>
</gene>
<proteinExistence type="predicted"/>
<reference evidence="1 2" key="1">
    <citation type="submission" date="2024-02" db="EMBL/GenBank/DDBJ databases">
        <authorList>
            <person name="Vignale AGUSTIN F."/>
            <person name="Sosa J E."/>
            <person name="Modenutti C."/>
        </authorList>
    </citation>
    <scope>NUCLEOTIDE SEQUENCE [LARGE SCALE GENOMIC DNA]</scope>
</reference>
<protein>
    <recommendedName>
        <fullName evidence="3">Nuclease HARBI1</fullName>
    </recommendedName>
</protein>
<evidence type="ECO:0000313" key="2">
    <source>
        <dbReference type="Proteomes" id="UP001642360"/>
    </source>
</evidence>
<dbReference type="Proteomes" id="UP001642360">
    <property type="component" value="Unassembled WGS sequence"/>
</dbReference>
<evidence type="ECO:0000313" key="1">
    <source>
        <dbReference type="EMBL" id="CAK9149118.1"/>
    </source>
</evidence>
<accession>A0ABC8RVW1</accession>
<dbReference type="PANTHER" id="PTHR47150">
    <property type="entry name" value="OS12G0169200 PROTEIN"/>
    <property type="match status" value="1"/>
</dbReference>